<proteinExistence type="predicted"/>
<evidence type="ECO:0000313" key="1">
    <source>
        <dbReference type="EMBL" id="KAK8216828.1"/>
    </source>
</evidence>
<keyword evidence="2" id="KW-1185">Reference proteome</keyword>
<gene>
    <name evidence="1" type="ORF">M8818_001791</name>
</gene>
<accession>A0ACC3SKG8</accession>
<protein>
    <submittedName>
        <fullName evidence="1">Uncharacterized protein</fullName>
    </submittedName>
</protein>
<comment type="caution">
    <text evidence="1">The sequence shown here is derived from an EMBL/GenBank/DDBJ whole genome shotgun (WGS) entry which is preliminary data.</text>
</comment>
<evidence type="ECO:0000313" key="2">
    <source>
        <dbReference type="Proteomes" id="UP001320706"/>
    </source>
</evidence>
<organism evidence="1 2">
    <name type="scientific">Zalaria obscura</name>
    <dbReference type="NCBI Taxonomy" id="2024903"/>
    <lineage>
        <taxon>Eukaryota</taxon>
        <taxon>Fungi</taxon>
        <taxon>Dikarya</taxon>
        <taxon>Ascomycota</taxon>
        <taxon>Pezizomycotina</taxon>
        <taxon>Dothideomycetes</taxon>
        <taxon>Dothideomycetidae</taxon>
        <taxon>Dothideales</taxon>
        <taxon>Zalariaceae</taxon>
        <taxon>Zalaria</taxon>
    </lineage>
</organism>
<name>A0ACC3SKG8_9PEZI</name>
<dbReference type="EMBL" id="JAMKPW020000007">
    <property type="protein sequence ID" value="KAK8216828.1"/>
    <property type="molecule type" value="Genomic_DNA"/>
</dbReference>
<reference evidence="1" key="1">
    <citation type="submission" date="2024-02" db="EMBL/GenBank/DDBJ databases">
        <title>Metagenome Assembled Genome of Zalaria obscura JY119.</title>
        <authorList>
            <person name="Vighnesh L."/>
            <person name="Jagadeeshwari U."/>
            <person name="Venkata Ramana C."/>
            <person name="Sasikala C."/>
        </authorList>
    </citation>
    <scope>NUCLEOTIDE SEQUENCE</scope>
    <source>
        <strain evidence="1">JY119</strain>
    </source>
</reference>
<dbReference type="Proteomes" id="UP001320706">
    <property type="component" value="Unassembled WGS sequence"/>
</dbReference>
<sequence length="916" mass="103838">MDDIHALDSYGDHVGTTSPRDTTIQIIISLALGLGAFIAFCFLRPRWSGLYAARRKQKDEATILPELPNTFFGWILPLWRITDQQVLAAAGLDAYVFLEFFKMGAKFLTITLFFSLVVIKPVHDSFPDDDDIPGNKTGHHKNATLYGYDLRRSINLQSLHAMAPFVPEDMETDYLWMYTVFVYLFSIVALYLITSGTRKVIEVRQEYLGSQTTITDRTIRLSGIPPQLQSEEKIKDFMEDLDIGKVESVTLCRNWKELDEKMIKRNDILRRLEEAWTVHLGYRRVERTLESLPVTQPAPPGPVVDAETDDDERSRLMPSNGQPHVAPYARERPKTKIRFGRFKLQSKQVDAIDYYTEKLRKTDEDIRQLRQKEFEPTPLAFVTMDSVAACQTAVQAVLDPSPLQLIASLSPAPSDVVWPNTYLSRRTRMVRAWSITALIVVLTVFWSVILFPVAGALNTGTIRRVLPKFADVLEDHPNAKSLVTTQLPTLIISLFNVLVPYFYDWLSNCQGMTSQGDVELSVISKNFFFTFFNFFVIFTVLGTASNFYKFFAEFGDSLKDTTRIAYTLALSLQKLLNFYVNFIILQGLGLFPFRLLEFGSVVTYPIGLIGAKTPRDYAELVQPPVFSYGFFVPTTILIFIICIVYSVLRESWKVLLSGLLYFLIGGFVYKYQLLYAMDHRQHSTGRGWIMMCDRVMVGLIVFQITIGGQLALKKALVRAALTIPLLVATIWFWIVYTRTYRPLMKFIALRSVRRAEHGDYNQMEIEQEHDLSELRYVSETRPGPTVDESRQTGLRFINPSLISPAHSVPPDPQHRAESDDAPAAASVGYTARRRQYRAVDVPFHVYFAALVSSASQEEAKDKEDGKEEEVGDDEEEEEGEEEDEKESTDRSSGTGGQDSGSGGLVEGPDGGMFMNE</sequence>